<feature type="domain" description="Endonuclease/exonuclease/phosphatase" evidence="1">
    <location>
        <begin position="32"/>
        <end position="275"/>
    </location>
</feature>
<keyword evidence="2" id="KW-0255">Endonuclease</keyword>
<keyword evidence="2" id="KW-0540">Nuclease</keyword>
<name>A0A3D2SB70_9BACE</name>
<sequence>MKKYIFSLTWILLFLLTTSCGMQKKSLVADVMTFNIRLDVPSDSLNSWQHRKDNVAGMIRYYEPDIIGMQEVLHSQLIDLTERLPRYTAVGVGRADGKMAGEYCSLFFKTDHFELLKEGNFSLSETPLKFGVKGWDAAYERMATWAVLKDKATGQKFICVNTHLDNEGKLARKEGLKLVLAKAKELGDGLPVIVMGDFNDTAESESIRIMDHSGMKNTRGAAAVVYGPSWSFHDFGRLNMAERPLIDHIYVSTPIDVNKYRVVDDTPEYGYLSDHNPVLVNITIKK</sequence>
<organism evidence="2 3">
    <name type="scientific">Bacteroides graminisolvens</name>
    <dbReference type="NCBI Taxonomy" id="477666"/>
    <lineage>
        <taxon>Bacteria</taxon>
        <taxon>Pseudomonadati</taxon>
        <taxon>Bacteroidota</taxon>
        <taxon>Bacteroidia</taxon>
        <taxon>Bacteroidales</taxon>
        <taxon>Bacteroidaceae</taxon>
        <taxon>Bacteroides</taxon>
    </lineage>
</organism>
<comment type="caution">
    <text evidence="2">The sequence shown here is derived from an EMBL/GenBank/DDBJ whole genome shotgun (WGS) entry which is preliminary data.</text>
</comment>
<dbReference type="Gene3D" id="3.60.10.10">
    <property type="entry name" value="Endonuclease/exonuclease/phosphatase"/>
    <property type="match status" value="1"/>
</dbReference>
<dbReference type="InterPro" id="IPR050410">
    <property type="entry name" value="CCR4/nocturin_mRNA_transcr"/>
</dbReference>
<dbReference type="PANTHER" id="PTHR12121:SF36">
    <property type="entry name" value="ENDONUCLEASE_EXONUCLEASE_PHOSPHATASE DOMAIN-CONTAINING PROTEIN"/>
    <property type="match status" value="1"/>
</dbReference>
<gene>
    <name evidence="2" type="ORF">DHW31_01660</name>
</gene>
<accession>A0A3D2SB70</accession>
<protein>
    <submittedName>
        <fullName evidence="2">Endonuclease</fullName>
    </submittedName>
</protein>
<dbReference type="PROSITE" id="PS51257">
    <property type="entry name" value="PROKAR_LIPOPROTEIN"/>
    <property type="match status" value="1"/>
</dbReference>
<reference evidence="2 3" key="1">
    <citation type="journal article" date="2018" name="Nat. Biotechnol.">
        <title>A standardized bacterial taxonomy based on genome phylogeny substantially revises the tree of life.</title>
        <authorList>
            <person name="Parks D.H."/>
            <person name="Chuvochina M."/>
            <person name="Waite D.W."/>
            <person name="Rinke C."/>
            <person name="Skarshewski A."/>
            <person name="Chaumeil P.A."/>
            <person name="Hugenholtz P."/>
        </authorList>
    </citation>
    <scope>NUCLEOTIDE SEQUENCE [LARGE SCALE GENOMIC DNA]</scope>
    <source>
        <strain evidence="2">UBA9667</strain>
    </source>
</reference>
<dbReference type="Proteomes" id="UP000263098">
    <property type="component" value="Unassembled WGS sequence"/>
</dbReference>
<dbReference type="CDD" id="cd09083">
    <property type="entry name" value="EEP-1"/>
    <property type="match status" value="1"/>
</dbReference>
<dbReference type="AlphaFoldDB" id="A0A3D2SB70"/>
<dbReference type="InterPro" id="IPR036691">
    <property type="entry name" value="Endo/exonu/phosph_ase_sf"/>
</dbReference>
<dbReference type="GO" id="GO:0004519">
    <property type="term" value="F:endonuclease activity"/>
    <property type="evidence" value="ECO:0007669"/>
    <property type="project" value="UniProtKB-KW"/>
</dbReference>
<dbReference type="InterPro" id="IPR005135">
    <property type="entry name" value="Endo/exonuclease/phosphatase"/>
</dbReference>
<dbReference type="SUPFAM" id="SSF56219">
    <property type="entry name" value="DNase I-like"/>
    <property type="match status" value="1"/>
</dbReference>
<proteinExistence type="predicted"/>
<dbReference type="PANTHER" id="PTHR12121">
    <property type="entry name" value="CARBON CATABOLITE REPRESSOR PROTEIN 4"/>
    <property type="match status" value="1"/>
</dbReference>
<evidence type="ECO:0000259" key="1">
    <source>
        <dbReference type="Pfam" id="PF03372"/>
    </source>
</evidence>
<dbReference type="GO" id="GO:0000175">
    <property type="term" value="F:3'-5'-RNA exonuclease activity"/>
    <property type="evidence" value="ECO:0007669"/>
    <property type="project" value="TreeGrafter"/>
</dbReference>
<evidence type="ECO:0000313" key="3">
    <source>
        <dbReference type="Proteomes" id="UP000263098"/>
    </source>
</evidence>
<evidence type="ECO:0000313" key="2">
    <source>
        <dbReference type="EMBL" id="HCK23487.1"/>
    </source>
</evidence>
<keyword evidence="2" id="KW-0378">Hydrolase</keyword>
<dbReference type="EMBL" id="DPVG01000061">
    <property type="protein sequence ID" value="HCK23487.1"/>
    <property type="molecule type" value="Genomic_DNA"/>
</dbReference>
<dbReference type="Pfam" id="PF03372">
    <property type="entry name" value="Exo_endo_phos"/>
    <property type="match status" value="1"/>
</dbReference>